<comment type="caution">
    <text evidence="2">The sequence shown here is derived from an EMBL/GenBank/DDBJ whole genome shotgun (WGS) entry which is preliminary data.</text>
</comment>
<organism evidence="2 3">
    <name type="scientific">Ameca splendens</name>
    <dbReference type="NCBI Taxonomy" id="208324"/>
    <lineage>
        <taxon>Eukaryota</taxon>
        <taxon>Metazoa</taxon>
        <taxon>Chordata</taxon>
        <taxon>Craniata</taxon>
        <taxon>Vertebrata</taxon>
        <taxon>Euteleostomi</taxon>
        <taxon>Actinopterygii</taxon>
        <taxon>Neopterygii</taxon>
        <taxon>Teleostei</taxon>
        <taxon>Neoteleostei</taxon>
        <taxon>Acanthomorphata</taxon>
        <taxon>Ovalentaria</taxon>
        <taxon>Atherinomorphae</taxon>
        <taxon>Cyprinodontiformes</taxon>
        <taxon>Goodeidae</taxon>
        <taxon>Ameca</taxon>
    </lineage>
</organism>
<evidence type="ECO:0000256" key="1">
    <source>
        <dbReference type="SAM" id="MobiDB-lite"/>
    </source>
</evidence>
<dbReference type="Proteomes" id="UP001469553">
    <property type="component" value="Unassembled WGS sequence"/>
</dbReference>
<proteinExistence type="predicted"/>
<name>A0ABV0Y3N7_9TELE</name>
<evidence type="ECO:0000313" key="2">
    <source>
        <dbReference type="EMBL" id="MEQ2288398.1"/>
    </source>
</evidence>
<dbReference type="EMBL" id="JAHRIP010020768">
    <property type="protein sequence ID" value="MEQ2288398.1"/>
    <property type="molecule type" value="Genomic_DNA"/>
</dbReference>
<keyword evidence="3" id="KW-1185">Reference proteome</keyword>
<accession>A0ABV0Y3N7</accession>
<feature type="non-terminal residue" evidence="2">
    <location>
        <position position="1"/>
    </location>
</feature>
<feature type="region of interest" description="Disordered" evidence="1">
    <location>
        <begin position="72"/>
        <end position="94"/>
    </location>
</feature>
<reference evidence="2 3" key="1">
    <citation type="submission" date="2021-06" db="EMBL/GenBank/DDBJ databases">
        <authorList>
            <person name="Palmer J.M."/>
        </authorList>
    </citation>
    <scope>NUCLEOTIDE SEQUENCE [LARGE SCALE GENOMIC DNA]</scope>
    <source>
        <strain evidence="2 3">AS_MEX2019</strain>
        <tissue evidence="2">Muscle</tissue>
    </source>
</reference>
<gene>
    <name evidence="2" type="ORF">AMECASPLE_022173</name>
</gene>
<protein>
    <submittedName>
        <fullName evidence="2">Uncharacterized protein</fullName>
    </submittedName>
</protein>
<sequence>EETNLALRGERETDSWCWRFSGALDDRCDLSTDYMEEYLSEKLPALRCQSVCLSRHLCFNWFAPNQQLRRQLDNPTSQAKTLNPSTPGGSSNSN</sequence>
<feature type="compositionally biased region" description="Polar residues" evidence="1">
    <location>
        <begin position="72"/>
        <end position="82"/>
    </location>
</feature>
<feature type="compositionally biased region" description="Low complexity" evidence="1">
    <location>
        <begin position="83"/>
        <end position="94"/>
    </location>
</feature>
<evidence type="ECO:0000313" key="3">
    <source>
        <dbReference type="Proteomes" id="UP001469553"/>
    </source>
</evidence>